<dbReference type="InterPro" id="IPR047122">
    <property type="entry name" value="Trans-enoyl_RdTase-like"/>
</dbReference>
<dbReference type="Pfam" id="PF08240">
    <property type="entry name" value="ADH_N"/>
    <property type="match status" value="1"/>
</dbReference>
<name>A0A9P9J1Q0_9HYPO</name>
<comment type="caution">
    <text evidence="4">The sequence shown here is derived from an EMBL/GenBank/DDBJ whole genome shotgun (WGS) entry which is preliminary data.</text>
</comment>
<comment type="similarity">
    <text evidence="1">Belongs to the zinc-containing alcohol dehydrogenase family.</text>
</comment>
<dbReference type="SUPFAM" id="SSF50129">
    <property type="entry name" value="GroES-like"/>
    <property type="match status" value="1"/>
</dbReference>
<proteinExistence type="inferred from homology"/>
<dbReference type="AlphaFoldDB" id="A0A9P9J1Q0"/>
<accession>A0A9P9J1Q0</accession>
<evidence type="ECO:0000313" key="4">
    <source>
        <dbReference type="EMBL" id="KAH7142193.1"/>
    </source>
</evidence>
<dbReference type="PANTHER" id="PTHR45348:SF2">
    <property type="entry name" value="ZINC-TYPE ALCOHOL DEHYDROGENASE-LIKE PROTEIN C2E1P3.01"/>
    <property type="match status" value="1"/>
</dbReference>
<evidence type="ECO:0000259" key="3">
    <source>
        <dbReference type="SMART" id="SM00829"/>
    </source>
</evidence>
<dbReference type="EMBL" id="JAGMUV010000010">
    <property type="protein sequence ID" value="KAH7142193.1"/>
    <property type="molecule type" value="Genomic_DNA"/>
</dbReference>
<dbReference type="InterPro" id="IPR013149">
    <property type="entry name" value="ADH-like_C"/>
</dbReference>
<organism evidence="4 5">
    <name type="scientific">Dactylonectria macrodidyma</name>
    <dbReference type="NCBI Taxonomy" id="307937"/>
    <lineage>
        <taxon>Eukaryota</taxon>
        <taxon>Fungi</taxon>
        <taxon>Dikarya</taxon>
        <taxon>Ascomycota</taxon>
        <taxon>Pezizomycotina</taxon>
        <taxon>Sordariomycetes</taxon>
        <taxon>Hypocreomycetidae</taxon>
        <taxon>Hypocreales</taxon>
        <taxon>Nectriaceae</taxon>
        <taxon>Dactylonectria</taxon>
    </lineage>
</organism>
<keyword evidence="2" id="KW-0560">Oxidoreductase</keyword>
<dbReference type="CDD" id="cd08249">
    <property type="entry name" value="enoyl_reductase_like"/>
    <property type="match status" value="1"/>
</dbReference>
<sequence>MSSATRRTTPLLRNKTSFAIANGSYMAQRRRLHSMKAVVIEGSAARLDYARRVPALRDDCILVRPVAVALNPTDWRHIDYRRAKDNCILGCDYAGVVEAVGRTVNKTWKRGDRIFGCAHGANLVNPDDGVFGEFATVIGDLQMRVPESLSFEQSATLGLGSLTVGQGLFQKSLRLDLPVVAANEVEKKNIPVLIYGGTSSTGALGIQYAKQSGYTVVTACSPEDFGYVKSLGADFAVDYKDVEAGEKIRQYTNNELRYAWDTISIDSSAQICATALTTDSSLKPIYGNLLPVQSPRKDVSTITTVMHTAFGREFMFGKVHMPASREDFEFAKTFSRITEKLLAQGRLRPHNHHVGEGGLKGVLQGLQDLKEGKVNAAKLVYRVVDTPRQ</sequence>
<evidence type="ECO:0000313" key="5">
    <source>
        <dbReference type="Proteomes" id="UP000738349"/>
    </source>
</evidence>
<dbReference type="Gene3D" id="3.40.50.720">
    <property type="entry name" value="NAD(P)-binding Rossmann-like Domain"/>
    <property type="match status" value="1"/>
</dbReference>
<protein>
    <submittedName>
        <fullName evidence="4">Chaperonin 10-like protein</fullName>
    </submittedName>
</protein>
<evidence type="ECO:0000256" key="2">
    <source>
        <dbReference type="ARBA" id="ARBA00023002"/>
    </source>
</evidence>
<dbReference type="Proteomes" id="UP000738349">
    <property type="component" value="Unassembled WGS sequence"/>
</dbReference>
<dbReference type="SUPFAM" id="SSF51735">
    <property type="entry name" value="NAD(P)-binding Rossmann-fold domains"/>
    <property type="match status" value="1"/>
</dbReference>
<dbReference type="InterPro" id="IPR020843">
    <property type="entry name" value="ER"/>
</dbReference>
<dbReference type="SMART" id="SM00829">
    <property type="entry name" value="PKS_ER"/>
    <property type="match status" value="1"/>
</dbReference>
<dbReference type="OrthoDB" id="48317at2759"/>
<gene>
    <name evidence="4" type="ORF">EDB81DRAFT_885230</name>
</gene>
<dbReference type="Gene3D" id="3.90.180.10">
    <property type="entry name" value="Medium-chain alcohol dehydrogenases, catalytic domain"/>
    <property type="match status" value="1"/>
</dbReference>
<reference evidence="4" key="1">
    <citation type="journal article" date="2021" name="Nat. Commun.">
        <title>Genetic determinants of endophytism in the Arabidopsis root mycobiome.</title>
        <authorList>
            <person name="Mesny F."/>
            <person name="Miyauchi S."/>
            <person name="Thiergart T."/>
            <person name="Pickel B."/>
            <person name="Atanasova L."/>
            <person name="Karlsson M."/>
            <person name="Huettel B."/>
            <person name="Barry K.W."/>
            <person name="Haridas S."/>
            <person name="Chen C."/>
            <person name="Bauer D."/>
            <person name="Andreopoulos W."/>
            <person name="Pangilinan J."/>
            <person name="LaButti K."/>
            <person name="Riley R."/>
            <person name="Lipzen A."/>
            <person name="Clum A."/>
            <person name="Drula E."/>
            <person name="Henrissat B."/>
            <person name="Kohler A."/>
            <person name="Grigoriev I.V."/>
            <person name="Martin F.M."/>
            <person name="Hacquard S."/>
        </authorList>
    </citation>
    <scope>NUCLEOTIDE SEQUENCE</scope>
    <source>
        <strain evidence="4">MPI-CAGE-AT-0147</strain>
    </source>
</reference>
<evidence type="ECO:0000256" key="1">
    <source>
        <dbReference type="ARBA" id="ARBA00008072"/>
    </source>
</evidence>
<dbReference type="InterPro" id="IPR011032">
    <property type="entry name" value="GroES-like_sf"/>
</dbReference>
<dbReference type="InterPro" id="IPR036291">
    <property type="entry name" value="NAD(P)-bd_dom_sf"/>
</dbReference>
<feature type="domain" description="Enoyl reductase (ER)" evidence="3">
    <location>
        <begin position="42"/>
        <end position="376"/>
    </location>
</feature>
<dbReference type="GO" id="GO:0016651">
    <property type="term" value="F:oxidoreductase activity, acting on NAD(P)H"/>
    <property type="evidence" value="ECO:0007669"/>
    <property type="project" value="InterPro"/>
</dbReference>
<dbReference type="Pfam" id="PF00107">
    <property type="entry name" value="ADH_zinc_N"/>
    <property type="match status" value="1"/>
</dbReference>
<dbReference type="InterPro" id="IPR013154">
    <property type="entry name" value="ADH-like_N"/>
</dbReference>
<keyword evidence="5" id="KW-1185">Reference proteome</keyword>
<dbReference type="PANTHER" id="PTHR45348">
    <property type="entry name" value="HYPOTHETICAL OXIDOREDUCTASE (EUROFUNG)"/>
    <property type="match status" value="1"/>
</dbReference>